<comment type="caution">
    <text evidence="2">The sequence shown here is derived from an EMBL/GenBank/DDBJ whole genome shotgun (WGS) entry which is preliminary data.</text>
</comment>
<accession>A0A9N8H7G0</accession>
<name>A0A9N8H7G0_9STRA</name>
<sequence>MIRALAALSLLILLVRPAQCHVGTLRVDENEKEAEQLAKEAFGTVLSTLLVGPEKFNNDLDRKLQIQYVPCNTVIQTLTADEIRTMVMALMQEQTNLPEAAIFTLDNVVLGRLKYDVQLWKVCGRCSDFEDDSLYPKDIACRPQDYGYNAMHSGLLVAPYDAVNDRLIPRTLPVNIVPATAVEPPSETSIPIREHPALLGALVTSVTRAYSLLPDHIGRAESSEYYRAFLIKQSVITSVVPLIWQSEKLVAEQSDCTSAMANAYSLAGYSQGGYAVIAIADVLQRMGKHVMAVSAGGAPYQLSSETLTYFVRTVNSGRPAITFFITLVAAGLSSTTTDALNYGTGQDFLASDQRDEFVARVQTVGLDRDPINELIPYNDPLSIYNEHLIAMVEGAISRGESHPCVTSVNNQTDKICLALQDLDLLEELDRAEYPIQLCHSIEDENIPFSNIPPDITTRNPNIRVKTVSGSHWEATMPCVIDSIFYAVNPFNLKWYRAEGRTFEGGCEAGTPKNCNVWRRLFIGC</sequence>
<dbReference type="EMBL" id="CAICTM010000066">
    <property type="protein sequence ID" value="CAB9499723.1"/>
    <property type="molecule type" value="Genomic_DNA"/>
</dbReference>
<dbReference type="Gene3D" id="1.10.260.160">
    <property type="match status" value="1"/>
</dbReference>
<keyword evidence="1" id="KW-0732">Signal</keyword>
<evidence type="ECO:0000313" key="2">
    <source>
        <dbReference type="EMBL" id="CAB9499723.1"/>
    </source>
</evidence>
<protein>
    <submittedName>
        <fullName evidence="2">Uncharacterized protein</fullName>
    </submittedName>
</protein>
<feature type="signal peptide" evidence="1">
    <location>
        <begin position="1"/>
        <end position="20"/>
    </location>
</feature>
<organism evidence="2 3">
    <name type="scientific">Seminavis robusta</name>
    <dbReference type="NCBI Taxonomy" id="568900"/>
    <lineage>
        <taxon>Eukaryota</taxon>
        <taxon>Sar</taxon>
        <taxon>Stramenopiles</taxon>
        <taxon>Ochrophyta</taxon>
        <taxon>Bacillariophyta</taxon>
        <taxon>Bacillariophyceae</taxon>
        <taxon>Bacillariophycidae</taxon>
        <taxon>Naviculales</taxon>
        <taxon>Naviculaceae</taxon>
        <taxon>Seminavis</taxon>
    </lineage>
</organism>
<dbReference type="Gene3D" id="3.40.50.1820">
    <property type="entry name" value="alpha/beta hydrolase"/>
    <property type="match status" value="1"/>
</dbReference>
<dbReference type="InterPro" id="IPR029058">
    <property type="entry name" value="AB_hydrolase_fold"/>
</dbReference>
<evidence type="ECO:0000256" key="1">
    <source>
        <dbReference type="SAM" id="SignalP"/>
    </source>
</evidence>
<gene>
    <name evidence="2" type="ORF">SEMRO_67_G037700.1</name>
</gene>
<dbReference type="AlphaFoldDB" id="A0A9N8H7G0"/>
<keyword evidence="3" id="KW-1185">Reference proteome</keyword>
<proteinExistence type="predicted"/>
<feature type="chain" id="PRO_5040449382" evidence="1">
    <location>
        <begin position="21"/>
        <end position="524"/>
    </location>
</feature>
<dbReference type="SUPFAM" id="SSF53474">
    <property type="entry name" value="alpha/beta-Hydrolases"/>
    <property type="match status" value="1"/>
</dbReference>
<reference evidence="2" key="1">
    <citation type="submission" date="2020-06" db="EMBL/GenBank/DDBJ databases">
        <authorList>
            <consortium name="Plant Systems Biology data submission"/>
        </authorList>
    </citation>
    <scope>NUCLEOTIDE SEQUENCE</scope>
    <source>
        <strain evidence="2">D6</strain>
    </source>
</reference>
<dbReference type="OrthoDB" id="56459at2759"/>
<dbReference type="Proteomes" id="UP001153069">
    <property type="component" value="Unassembled WGS sequence"/>
</dbReference>
<evidence type="ECO:0000313" key="3">
    <source>
        <dbReference type="Proteomes" id="UP001153069"/>
    </source>
</evidence>